<dbReference type="NCBIfam" id="NF010478">
    <property type="entry name" value="PRK13903.1"/>
    <property type="match status" value="1"/>
</dbReference>
<evidence type="ECO:0000256" key="11">
    <source>
        <dbReference type="ARBA" id="ARBA00022984"/>
    </source>
</evidence>
<evidence type="ECO:0000256" key="4">
    <source>
        <dbReference type="ARBA" id="ARBA00004752"/>
    </source>
</evidence>
<dbReference type="GO" id="GO:0008762">
    <property type="term" value="F:UDP-N-acetylmuramate dehydrogenase activity"/>
    <property type="evidence" value="ECO:0007669"/>
    <property type="project" value="UniProtKB-UniRule"/>
</dbReference>
<dbReference type="AlphaFoldDB" id="A0A1G2NZW3"/>
<feature type="active site" evidence="16">
    <location>
        <position position="164"/>
    </location>
</feature>
<dbReference type="PANTHER" id="PTHR21071">
    <property type="entry name" value="UDP-N-ACETYLENOLPYRUVOYLGLUCOSAMINE REDUCTASE"/>
    <property type="match status" value="1"/>
</dbReference>
<dbReference type="GO" id="GO:0009252">
    <property type="term" value="P:peptidoglycan biosynthetic process"/>
    <property type="evidence" value="ECO:0007669"/>
    <property type="project" value="UniProtKB-UniRule"/>
</dbReference>
<dbReference type="GO" id="GO:0051301">
    <property type="term" value="P:cell division"/>
    <property type="evidence" value="ECO:0007669"/>
    <property type="project" value="UniProtKB-KW"/>
</dbReference>
<comment type="function">
    <text evidence="2 16">Cell wall formation.</text>
</comment>
<dbReference type="InterPro" id="IPR003170">
    <property type="entry name" value="MurB"/>
</dbReference>
<dbReference type="InterPro" id="IPR016167">
    <property type="entry name" value="FAD-bd_PCMH_sub1"/>
</dbReference>
<dbReference type="NCBIfam" id="NF000755">
    <property type="entry name" value="PRK00046.1"/>
    <property type="match status" value="1"/>
</dbReference>
<dbReference type="InterPro" id="IPR011601">
    <property type="entry name" value="MurB_C"/>
</dbReference>
<keyword evidence="11 16" id="KW-0573">Peptidoglycan synthesis</keyword>
<feature type="active site" description="Proton donor" evidence="16">
    <location>
        <position position="238"/>
    </location>
</feature>
<dbReference type="EMBL" id="MHSK01000029">
    <property type="protein sequence ID" value="OHA41636.1"/>
    <property type="molecule type" value="Genomic_DNA"/>
</dbReference>
<dbReference type="Pfam" id="PF01565">
    <property type="entry name" value="FAD_binding_4"/>
    <property type="match status" value="1"/>
</dbReference>
<dbReference type="GO" id="GO:0008360">
    <property type="term" value="P:regulation of cell shape"/>
    <property type="evidence" value="ECO:0007669"/>
    <property type="project" value="UniProtKB-KW"/>
</dbReference>
<sequence length="339" mass="38099">MKIEAEIPLSDLTTFRIGGKAKYFAIVRTITELKEALELSKKENVPFYVIGEGSNILAPDKGYGGLIIKNEIRGVKVKEDGTNYIVESGAGENWDDFVSFCVFQKLYGLENLSYIPGTVGAAPVQNIGAYGAEVGDVIDEVEVLDSDSMNLLRIANKQCYFGYRDSIFKREKNSRLVITKVFFRLNKHDRVNIGYKDLRERFKNKYSKDVTLEEVREAVIEIRKRKLPDWTKTPTAGSFFKNPFITKSHYARLKTNFPGIPGFEEKGRVKIPLAWVLDKICNLRGFKIGKVGLHENQPLAFINLGGATAENVEAAAAFIGASIKEKTGINVEWEVRKVE</sequence>
<dbReference type="GO" id="GO:0071555">
    <property type="term" value="P:cell wall organization"/>
    <property type="evidence" value="ECO:0007669"/>
    <property type="project" value="UniProtKB-KW"/>
</dbReference>
<evidence type="ECO:0000256" key="6">
    <source>
        <dbReference type="ARBA" id="ARBA00022618"/>
    </source>
</evidence>
<feature type="domain" description="FAD-binding PCMH-type" evidence="17">
    <location>
        <begin position="16"/>
        <end position="188"/>
    </location>
</feature>
<dbReference type="Gene3D" id="3.90.78.10">
    <property type="entry name" value="UDP-N-acetylenolpyruvoylglucosamine reductase, C-terminal domain"/>
    <property type="match status" value="1"/>
</dbReference>
<dbReference type="InterPro" id="IPR016169">
    <property type="entry name" value="FAD-bd_PCMH_sub2"/>
</dbReference>
<dbReference type="Gene3D" id="3.30.43.10">
    <property type="entry name" value="Uridine Diphospho-n-acetylenolpyruvylglucosamine Reductase, domain 2"/>
    <property type="match status" value="1"/>
</dbReference>
<keyword evidence="7 16" id="KW-0285">Flavoprotein</keyword>
<keyword evidence="14 16" id="KW-0961">Cell wall biogenesis/degradation</keyword>
<keyword evidence="12 16" id="KW-0560">Oxidoreductase</keyword>
<comment type="caution">
    <text evidence="18">The sequence shown here is derived from an EMBL/GenBank/DDBJ whole genome shotgun (WGS) entry which is preliminary data.</text>
</comment>
<dbReference type="InterPro" id="IPR036635">
    <property type="entry name" value="MurB_C_sf"/>
</dbReference>
<dbReference type="Gene3D" id="3.30.465.10">
    <property type="match status" value="1"/>
</dbReference>
<feature type="active site" evidence="16">
    <location>
        <position position="334"/>
    </location>
</feature>
<dbReference type="UniPathway" id="UPA00219"/>
<evidence type="ECO:0000256" key="12">
    <source>
        <dbReference type="ARBA" id="ARBA00023002"/>
    </source>
</evidence>
<evidence type="ECO:0000256" key="13">
    <source>
        <dbReference type="ARBA" id="ARBA00023306"/>
    </source>
</evidence>
<protein>
    <recommendedName>
        <fullName evidence="16">UDP-N-acetylenolpyruvoylglucosamine reductase</fullName>
        <ecNumber evidence="16">1.3.1.98</ecNumber>
    </recommendedName>
    <alternativeName>
        <fullName evidence="16">UDP-N-acetylmuramate dehydrogenase</fullName>
    </alternativeName>
</protein>
<dbReference type="SUPFAM" id="SSF56176">
    <property type="entry name" value="FAD-binding/transporter-associated domain-like"/>
    <property type="match status" value="1"/>
</dbReference>
<keyword evidence="10 16" id="KW-0133">Cell shape</keyword>
<name>A0A1G2NZW3_9BACT</name>
<dbReference type="InterPro" id="IPR036318">
    <property type="entry name" value="FAD-bd_PCMH-like_sf"/>
</dbReference>
<organism evidence="18 19">
    <name type="scientific">Candidatus Taylorbacteria bacterium RIFCSPLOWO2_12_FULL_43_20</name>
    <dbReference type="NCBI Taxonomy" id="1802332"/>
    <lineage>
        <taxon>Bacteria</taxon>
        <taxon>Candidatus Tayloriibacteriota</taxon>
    </lineage>
</organism>
<evidence type="ECO:0000256" key="7">
    <source>
        <dbReference type="ARBA" id="ARBA00022630"/>
    </source>
</evidence>
<comment type="cofactor">
    <cofactor evidence="1 16">
        <name>FAD</name>
        <dbReference type="ChEBI" id="CHEBI:57692"/>
    </cofactor>
</comment>
<dbReference type="PROSITE" id="PS51387">
    <property type="entry name" value="FAD_PCMH"/>
    <property type="match status" value="1"/>
</dbReference>
<dbReference type="InterPro" id="IPR016166">
    <property type="entry name" value="FAD-bd_PCMH"/>
</dbReference>
<evidence type="ECO:0000256" key="16">
    <source>
        <dbReference type="HAMAP-Rule" id="MF_00037"/>
    </source>
</evidence>
<dbReference type="NCBIfam" id="TIGR00179">
    <property type="entry name" value="murB"/>
    <property type="match status" value="1"/>
</dbReference>
<evidence type="ECO:0000313" key="19">
    <source>
        <dbReference type="Proteomes" id="UP000177269"/>
    </source>
</evidence>
<evidence type="ECO:0000259" key="17">
    <source>
        <dbReference type="PROSITE" id="PS51387"/>
    </source>
</evidence>
<dbReference type="Pfam" id="PF02873">
    <property type="entry name" value="MurB_C"/>
    <property type="match status" value="1"/>
</dbReference>
<dbReference type="GO" id="GO:0071949">
    <property type="term" value="F:FAD binding"/>
    <property type="evidence" value="ECO:0007669"/>
    <property type="project" value="InterPro"/>
</dbReference>
<dbReference type="Proteomes" id="UP000177269">
    <property type="component" value="Unassembled WGS sequence"/>
</dbReference>
<keyword evidence="8 16" id="KW-0274">FAD</keyword>
<reference evidence="18 19" key="1">
    <citation type="journal article" date="2016" name="Nat. Commun.">
        <title>Thousands of microbial genomes shed light on interconnected biogeochemical processes in an aquifer system.</title>
        <authorList>
            <person name="Anantharaman K."/>
            <person name="Brown C.T."/>
            <person name="Hug L.A."/>
            <person name="Sharon I."/>
            <person name="Castelle C.J."/>
            <person name="Probst A.J."/>
            <person name="Thomas B.C."/>
            <person name="Singh A."/>
            <person name="Wilkins M.J."/>
            <person name="Karaoz U."/>
            <person name="Brodie E.L."/>
            <person name="Williams K.H."/>
            <person name="Hubbard S.S."/>
            <person name="Banfield J.F."/>
        </authorList>
    </citation>
    <scope>NUCLEOTIDE SEQUENCE [LARGE SCALE GENOMIC DNA]</scope>
</reference>
<evidence type="ECO:0000256" key="3">
    <source>
        <dbReference type="ARBA" id="ARBA00004496"/>
    </source>
</evidence>
<evidence type="ECO:0000256" key="14">
    <source>
        <dbReference type="ARBA" id="ARBA00023316"/>
    </source>
</evidence>
<dbReference type="EC" id="1.3.1.98" evidence="16"/>
<comment type="similarity">
    <text evidence="16">Belongs to the MurB family.</text>
</comment>
<evidence type="ECO:0000256" key="5">
    <source>
        <dbReference type="ARBA" id="ARBA00022490"/>
    </source>
</evidence>
<evidence type="ECO:0000256" key="10">
    <source>
        <dbReference type="ARBA" id="ARBA00022960"/>
    </source>
</evidence>
<evidence type="ECO:0000256" key="15">
    <source>
        <dbReference type="ARBA" id="ARBA00048914"/>
    </source>
</evidence>
<keyword evidence="6 16" id="KW-0132">Cell division</keyword>
<dbReference type="InterPro" id="IPR006094">
    <property type="entry name" value="Oxid_FAD_bind_N"/>
</dbReference>
<keyword evidence="5 16" id="KW-0963">Cytoplasm</keyword>
<keyword evidence="9 16" id="KW-0521">NADP</keyword>
<comment type="catalytic activity">
    <reaction evidence="15 16">
        <text>UDP-N-acetyl-alpha-D-muramate + NADP(+) = UDP-N-acetyl-3-O-(1-carboxyvinyl)-alpha-D-glucosamine + NADPH + H(+)</text>
        <dbReference type="Rhea" id="RHEA:12248"/>
        <dbReference type="ChEBI" id="CHEBI:15378"/>
        <dbReference type="ChEBI" id="CHEBI:57783"/>
        <dbReference type="ChEBI" id="CHEBI:58349"/>
        <dbReference type="ChEBI" id="CHEBI:68483"/>
        <dbReference type="ChEBI" id="CHEBI:70757"/>
        <dbReference type="EC" id="1.3.1.98"/>
    </reaction>
</comment>
<proteinExistence type="inferred from homology"/>
<evidence type="ECO:0000256" key="2">
    <source>
        <dbReference type="ARBA" id="ARBA00003921"/>
    </source>
</evidence>
<evidence type="ECO:0000256" key="9">
    <source>
        <dbReference type="ARBA" id="ARBA00022857"/>
    </source>
</evidence>
<evidence type="ECO:0000256" key="8">
    <source>
        <dbReference type="ARBA" id="ARBA00022827"/>
    </source>
</evidence>
<comment type="pathway">
    <text evidence="4 16">Cell wall biogenesis; peptidoglycan biosynthesis.</text>
</comment>
<keyword evidence="13 16" id="KW-0131">Cell cycle</keyword>
<accession>A0A1G2NZW3</accession>
<dbReference type="GO" id="GO:0005829">
    <property type="term" value="C:cytosol"/>
    <property type="evidence" value="ECO:0007669"/>
    <property type="project" value="TreeGrafter"/>
</dbReference>
<evidence type="ECO:0000256" key="1">
    <source>
        <dbReference type="ARBA" id="ARBA00001974"/>
    </source>
</evidence>
<evidence type="ECO:0000313" key="18">
    <source>
        <dbReference type="EMBL" id="OHA41636.1"/>
    </source>
</evidence>
<dbReference type="SUPFAM" id="SSF56194">
    <property type="entry name" value="Uridine diphospho-N-Acetylenolpyruvylglucosamine reductase, MurB, C-terminal domain"/>
    <property type="match status" value="1"/>
</dbReference>
<comment type="subcellular location">
    <subcellularLocation>
        <location evidence="3 16">Cytoplasm</location>
    </subcellularLocation>
</comment>
<dbReference type="HAMAP" id="MF_00037">
    <property type="entry name" value="MurB"/>
    <property type="match status" value="1"/>
</dbReference>
<gene>
    <name evidence="16" type="primary">murB</name>
    <name evidence="18" type="ORF">A3G52_01645</name>
</gene>
<dbReference type="PANTHER" id="PTHR21071:SF4">
    <property type="entry name" value="UDP-N-ACETYLENOLPYRUVOYLGLUCOSAMINE REDUCTASE"/>
    <property type="match status" value="1"/>
</dbReference>